<gene>
    <name evidence="11" type="ORF">B0I31_10194</name>
</gene>
<feature type="domain" description="Orn/DAP/Arg decarboxylase 2 N-terminal" evidence="10">
    <location>
        <begin position="37"/>
        <end position="275"/>
    </location>
</feature>
<organism evidence="11 12">
    <name type="scientific">Saccharothrix carnea</name>
    <dbReference type="NCBI Taxonomy" id="1280637"/>
    <lineage>
        <taxon>Bacteria</taxon>
        <taxon>Bacillati</taxon>
        <taxon>Actinomycetota</taxon>
        <taxon>Actinomycetes</taxon>
        <taxon>Pseudonocardiales</taxon>
        <taxon>Pseudonocardiaceae</taxon>
        <taxon>Saccharothrix</taxon>
    </lineage>
</organism>
<keyword evidence="12" id="KW-1185">Reference proteome</keyword>
<evidence type="ECO:0000256" key="9">
    <source>
        <dbReference type="PIRSR" id="PIRSR600183-50"/>
    </source>
</evidence>
<dbReference type="PRINTS" id="PR01182">
    <property type="entry name" value="ORNDCRBXLASE"/>
</dbReference>
<name>A0A2P8IHE3_SACCR</name>
<evidence type="ECO:0000256" key="5">
    <source>
        <dbReference type="ARBA" id="ARBA00023239"/>
    </source>
</evidence>
<dbReference type="GO" id="GO:0004586">
    <property type="term" value="F:ornithine decarboxylase activity"/>
    <property type="evidence" value="ECO:0007669"/>
    <property type="project" value="UniProtKB-EC"/>
</dbReference>
<dbReference type="RefSeq" id="WP_106613302.1">
    <property type="nucleotide sequence ID" value="NZ_PYAX01000001.1"/>
</dbReference>
<sequence length="398" mass="42110">MTTSFADERLHEAMARIRRFLDHDQPDTPCLVIDLPTVRDRFAAIRSALPRVGIFYAVKANPTPDVVGLLAAEGSSFDVASPAEIDLCLERGAAPEAISYSNPIKKARDIAYAFSRGVRLFVSDSEQDVRTLAEHAPGASVLLRILVNSKGSTYPFGKKFGCSPEMATDLLRLAAELGLVPLGVAFHAGSQQLDPNGWDGAIADAAEIIGKLRAEGLSPTTVNLGGGLPAGYLTQPPPLAEYAAAITASIARHFGALSGGFAPEVMIEPGRAVVAESGVIRSEVVLVSRKSYSDERRWVFLDIGRYGGLAETEGEAIAYPLVTSRDGVLLPGGQVGPVVLAGPTCDADDVLYQNTCYELPLDLRAGDHVDLLGAGAYTASYSSVAFNGFPPLATHCVR</sequence>
<keyword evidence="5" id="KW-0456">Lyase</keyword>
<evidence type="ECO:0000313" key="11">
    <source>
        <dbReference type="EMBL" id="PSL57882.1"/>
    </source>
</evidence>
<comment type="caution">
    <text evidence="11">The sequence shown here is derived from an EMBL/GenBank/DDBJ whole genome shotgun (WGS) entry which is preliminary data.</text>
</comment>
<dbReference type="OrthoDB" id="9802241at2"/>
<evidence type="ECO:0000256" key="2">
    <source>
        <dbReference type="ARBA" id="ARBA00008872"/>
    </source>
</evidence>
<accession>A0A2P8IHE3</accession>
<dbReference type="InterPro" id="IPR000183">
    <property type="entry name" value="Orn/DAP/Arg_de-COase"/>
</dbReference>
<evidence type="ECO:0000256" key="7">
    <source>
        <dbReference type="ARBA" id="ARBA00034138"/>
    </source>
</evidence>
<dbReference type="Gene3D" id="3.20.20.10">
    <property type="entry name" value="Alanine racemase"/>
    <property type="match status" value="1"/>
</dbReference>
<comment type="catalytic activity">
    <reaction evidence="8">
        <text>L-ornithine + H(+) = putrescine + CO2</text>
        <dbReference type="Rhea" id="RHEA:22964"/>
        <dbReference type="ChEBI" id="CHEBI:15378"/>
        <dbReference type="ChEBI" id="CHEBI:16526"/>
        <dbReference type="ChEBI" id="CHEBI:46911"/>
        <dbReference type="ChEBI" id="CHEBI:326268"/>
        <dbReference type="EC" id="4.1.1.17"/>
    </reaction>
</comment>
<dbReference type="PRINTS" id="PR01179">
    <property type="entry name" value="ODADCRBXLASE"/>
</dbReference>
<dbReference type="EMBL" id="PYAX01000001">
    <property type="protein sequence ID" value="PSL57882.1"/>
    <property type="molecule type" value="Genomic_DNA"/>
</dbReference>
<proteinExistence type="inferred from homology"/>
<evidence type="ECO:0000313" key="12">
    <source>
        <dbReference type="Proteomes" id="UP000241118"/>
    </source>
</evidence>
<dbReference type="Gene3D" id="2.40.37.10">
    <property type="entry name" value="Lyase, Ornithine Decarboxylase, Chain A, domain 1"/>
    <property type="match status" value="1"/>
</dbReference>
<dbReference type="PROSITE" id="PS00878">
    <property type="entry name" value="ODR_DC_2_1"/>
    <property type="match status" value="1"/>
</dbReference>
<dbReference type="InterPro" id="IPR009006">
    <property type="entry name" value="Ala_racemase/Decarboxylase_C"/>
</dbReference>
<dbReference type="GO" id="GO:0033387">
    <property type="term" value="P:putrescine biosynthetic process from arginine, via ornithine"/>
    <property type="evidence" value="ECO:0007669"/>
    <property type="project" value="TreeGrafter"/>
</dbReference>
<evidence type="ECO:0000256" key="3">
    <source>
        <dbReference type="ARBA" id="ARBA00022793"/>
    </source>
</evidence>
<dbReference type="PANTHER" id="PTHR11482:SF6">
    <property type="entry name" value="ORNITHINE DECARBOXYLASE 1-RELATED"/>
    <property type="match status" value="1"/>
</dbReference>
<dbReference type="FunFam" id="2.40.37.10:FF:000004">
    <property type="entry name" value="Ornithine decarboxylase"/>
    <property type="match status" value="1"/>
</dbReference>
<dbReference type="InterPro" id="IPR022653">
    <property type="entry name" value="De-COase2_pyr-phos_BS"/>
</dbReference>
<dbReference type="Proteomes" id="UP000241118">
    <property type="component" value="Unassembled WGS sequence"/>
</dbReference>
<dbReference type="GO" id="GO:0005737">
    <property type="term" value="C:cytoplasm"/>
    <property type="evidence" value="ECO:0007669"/>
    <property type="project" value="TreeGrafter"/>
</dbReference>
<reference evidence="11 12" key="1">
    <citation type="submission" date="2018-03" db="EMBL/GenBank/DDBJ databases">
        <title>Genomic Encyclopedia of Type Strains, Phase III (KMG-III): the genomes of soil and plant-associated and newly described type strains.</title>
        <authorList>
            <person name="Whitman W."/>
        </authorList>
    </citation>
    <scope>NUCLEOTIDE SEQUENCE [LARGE SCALE GENOMIC DNA]</scope>
    <source>
        <strain evidence="11 12">CGMCC 4.7097</strain>
    </source>
</reference>
<comment type="cofactor">
    <cofactor evidence="1 9">
        <name>pyridoxal 5'-phosphate</name>
        <dbReference type="ChEBI" id="CHEBI:597326"/>
    </cofactor>
</comment>
<dbReference type="CDD" id="cd00622">
    <property type="entry name" value="PLPDE_III_ODC"/>
    <property type="match status" value="1"/>
</dbReference>
<dbReference type="SUPFAM" id="SSF50621">
    <property type="entry name" value="Alanine racemase C-terminal domain-like"/>
    <property type="match status" value="1"/>
</dbReference>
<evidence type="ECO:0000256" key="8">
    <source>
        <dbReference type="ARBA" id="ARBA00049127"/>
    </source>
</evidence>
<evidence type="ECO:0000256" key="6">
    <source>
        <dbReference type="ARBA" id="ARBA00034115"/>
    </source>
</evidence>
<dbReference type="Pfam" id="PF02784">
    <property type="entry name" value="Orn_Arg_deC_N"/>
    <property type="match status" value="1"/>
</dbReference>
<dbReference type="FunFam" id="3.20.20.10:FF:000008">
    <property type="entry name" value="Ornithine decarboxylase"/>
    <property type="match status" value="1"/>
</dbReference>
<evidence type="ECO:0000259" key="10">
    <source>
        <dbReference type="Pfam" id="PF02784"/>
    </source>
</evidence>
<evidence type="ECO:0000256" key="1">
    <source>
        <dbReference type="ARBA" id="ARBA00001933"/>
    </source>
</evidence>
<dbReference type="InterPro" id="IPR002433">
    <property type="entry name" value="Orn_de-COase"/>
</dbReference>
<dbReference type="InterPro" id="IPR029066">
    <property type="entry name" value="PLP-binding_barrel"/>
</dbReference>
<comment type="pathway">
    <text evidence="6">Amine and polyamine biosynthesis; putrescine biosynthesis via L-ornithine pathway; putrescine from L-ornithine: step 1/1.</text>
</comment>
<dbReference type="SUPFAM" id="SSF51419">
    <property type="entry name" value="PLP-binding barrel"/>
    <property type="match status" value="1"/>
</dbReference>
<keyword evidence="3" id="KW-0210">Decarboxylase</keyword>
<evidence type="ECO:0000256" key="4">
    <source>
        <dbReference type="ARBA" id="ARBA00022898"/>
    </source>
</evidence>
<dbReference type="PANTHER" id="PTHR11482">
    <property type="entry name" value="ARGININE/DIAMINOPIMELATE/ORNITHINE DECARBOXYLASE"/>
    <property type="match status" value="1"/>
</dbReference>
<feature type="modified residue" description="N6-(pyridoxal phosphate)lysine" evidence="9">
    <location>
        <position position="59"/>
    </location>
</feature>
<comment type="similarity">
    <text evidence="2">Belongs to the Orn/Lys/Arg decarboxylase class-II family.</text>
</comment>
<feature type="active site" description="Proton donor" evidence="9">
    <location>
        <position position="345"/>
    </location>
</feature>
<keyword evidence="4 9" id="KW-0663">Pyridoxal phosphate</keyword>
<protein>
    <recommendedName>
        <fullName evidence="7">ornithine decarboxylase</fullName>
        <ecNumber evidence="7">4.1.1.17</ecNumber>
    </recommendedName>
</protein>
<dbReference type="AlphaFoldDB" id="A0A2P8IHE3"/>
<dbReference type="InterPro" id="IPR022644">
    <property type="entry name" value="De-COase2_N"/>
</dbReference>
<dbReference type="EC" id="4.1.1.17" evidence="7"/>